<dbReference type="EMBL" id="CAJOBC010004547">
    <property type="protein sequence ID" value="CAF3832166.1"/>
    <property type="molecule type" value="Genomic_DNA"/>
</dbReference>
<evidence type="ECO:0000313" key="4">
    <source>
        <dbReference type="EMBL" id="CAF3924804.1"/>
    </source>
</evidence>
<keyword evidence="5" id="KW-1185">Reference proteome</keyword>
<proteinExistence type="predicted"/>
<evidence type="ECO:0000313" key="3">
    <source>
        <dbReference type="EMBL" id="CAF3832166.1"/>
    </source>
</evidence>
<dbReference type="EMBL" id="CAJNOK010011257">
    <property type="protein sequence ID" value="CAF1135958.1"/>
    <property type="molecule type" value="Genomic_DNA"/>
</dbReference>
<dbReference type="Proteomes" id="UP000677228">
    <property type="component" value="Unassembled WGS sequence"/>
</dbReference>
<dbReference type="EMBL" id="CAJOBA010024069">
    <property type="protein sequence ID" value="CAF3924804.1"/>
    <property type="molecule type" value="Genomic_DNA"/>
</dbReference>
<evidence type="ECO:0000313" key="5">
    <source>
        <dbReference type="Proteomes" id="UP000663829"/>
    </source>
</evidence>
<dbReference type="Proteomes" id="UP000663829">
    <property type="component" value="Unassembled WGS sequence"/>
</dbReference>
<name>A0A814LEY6_9BILA</name>
<dbReference type="Proteomes" id="UP000681722">
    <property type="component" value="Unassembled WGS sequence"/>
</dbReference>
<gene>
    <name evidence="1" type="ORF">GPM918_LOCUS16941</name>
    <name evidence="2" type="ORF">OVA965_LOCUS20888</name>
    <name evidence="3" type="ORF">SRO942_LOCUS16940</name>
    <name evidence="4" type="ORF">TMI583_LOCUS21401</name>
</gene>
<dbReference type="EMBL" id="CAJNOQ010004547">
    <property type="protein sequence ID" value="CAF1064250.1"/>
    <property type="molecule type" value="Genomic_DNA"/>
</dbReference>
<comment type="caution">
    <text evidence="1">The sequence shown here is derived from an EMBL/GenBank/DDBJ whole genome shotgun (WGS) entry which is preliminary data.</text>
</comment>
<dbReference type="AlphaFoldDB" id="A0A814LEY6"/>
<reference evidence="1" key="1">
    <citation type="submission" date="2021-02" db="EMBL/GenBank/DDBJ databases">
        <authorList>
            <person name="Nowell W R."/>
        </authorList>
    </citation>
    <scope>NUCLEOTIDE SEQUENCE</scope>
</reference>
<dbReference type="Proteomes" id="UP000682733">
    <property type="component" value="Unassembled WGS sequence"/>
</dbReference>
<protein>
    <submittedName>
        <fullName evidence="1">Uncharacterized protein</fullName>
    </submittedName>
</protein>
<evidence type="ECO:0000313" key="1">
    <source>
        <dbReference type="EMBL" id="CAF1064250.1"/>
    </source>
</evidence>
<organism evidence="1 5">
    <name type="scientific">Didymodactylos carnosus</name>
    <dbReference type="NCBI Taxonomy" id="1234261"/>
    <lineage>
        <taxon>Eukaryota</taxon>
        <taxon>Metazoa</taxon>
        <taxon>Spiralia</taxon>
        <taxon>Gnathifera</taxon>
        <taxon>Rotifera</taxon>
        <taxon>Eurotatoria</taxon>
        <taxon>Bdelloidea</taxon>
        <taxon>Philodinida</taxon>
        <taxon>Philodinidae</taxon>
        <taxon>Didymodactylos</taxon>
    </lineage>
</organism>
<accession>A0A814LEY6</accession>
<sequence>MYDYRVDPVGNFIAIIHISTQSGKADFDEAERIISTAKIITFDTESVPGVNVIELSHLFYECYDNAEGNRNKDKIAGLRKQNVSYQQPKLLRSIPKVLNFVFVTKT</sequence>
<evidence type="ECO:0000313" key="2">
    <source>
        <dbReference type="EMBL" id="CAF1135958.1"/>
    </source>
</evidence>